<dbReference type="AlphaFoldDB" id="A0A7Y9EIA1"/>
<keyword evidence="3" id="KW-1185">Reference proteome</keyword>
<name>A0A7Y9EIA1_9ACTN</name>
<evidence type="ECO:0000256" key="1">
    <source>
        <dbReference type="SAM" id="SignalP"/>
    </source>
</evidence>
<feature type="chain" id="PRO_5038385321" evidence="1">
    <location>
        <begin position="21"/>
        <end position="42"/>
    </location>
</feature>
<reference evidence="2 3" key="1">
    <citation type="submission" date="2020-07" db="EMBL/GenBank/DDBJ databases">
        <title>Sequencing the genomes of 1000 actinobacteria strains.</title>
        <authorList>
            <person name="Klenk H.-P."/>
        </authorList>
    </citation>
    <scope>NUCLEOTIDE SEQUENCE [LARGE SCALE GENOMIC DNA]</scope>
    <source>
        <strain evidence="2 3">DSM 40398</strain>
    </source>
</reference>
<sequence>MRITLRIAMVFLAVATTIGALDAARADTSAAPFWPRPASSQP</sequence>
<comment type="caution">
    <text evidence="2">The sequence shown here is derived from an EMBL/GenBank/DDBJ whole genome shotgun (WGS) entry which is preliminary data.</text>
</comment>
<evidence type="ECO:0000313" key="2">
    <source>
        <dbReference type="EMBL" id="NYD48239.1"/>
    </source>
</evidence>
<dbReference type="Proteomes" id="UP000529783">
    <property type="component" value="Unassembled WGS sequence"/>
</dbReference>
<protein>
    <submittedName>
        <fullName evidence="2">Uncharacterized protein</fullName>
    </submittedName>
</protein>
<gene>
    <name evidence="2" type="ORF">BJY14_004222</name>
</gene>
<feature type="signal peptide" evidence="1">
    <location>
        <begin position="1"/>
        <end position="20"/>
    </location>
</feature>
<proteinExistence type="predicted"/>
<dbReference type="EMBL" id="JACCBA010000001">
    <property type="protein sequence ID" value="NYD48239.1"/>
    <property type="molecule type" value="Genomic_DNA"/>
</dbReference>
<evidence type="ECO:0000313" key="3">
    <source>
        <dbReference type="Proteomes" id="UP000529783"/>
    </source>
</evidence>
<dbReference type="RefSeq" id="WP_281382114.1">
    <property type="nucleotide sequence ID" value="NZ_JACCBA010000001.1"/>
</dbReference>
<keyword evidence="1" id="KW-0732">Signal</keyword>
<accession>A0A7Y9EIA1</accession>
<organism evidence="2 3">
    <name type="scientific">Actinomadura luteofluorescens</name>
    <dbReference type="NCBI Taxonomy" id="46163"/>
    <lineage>
        <taxon>Bacteria</taxon>
        <taxon>Bacillati</taxon>
        <taxon>Actinomycetota</taxon>
        <taxon>Actinomycetes</taxon>
        <taxon>Streptosporangiales</taxon>
        <taxon>Thermomonosporaceae</taxon>
        <taxon>Actinomadura</taxon>
    </lineage>
</organism>